<evidence type="ECO:0000256" key="5">
    <source>
        <dbReference type="ARBA" id="ARBA00023136"/>
    </source>
</evidence>
<proteinExistence type="predicted"/>
<sequence length="428" mass="45777">MYKTFFKYVLQSIAGMLGLSVYILADTFFISVCSGSDGLAVLNLMLPVYGVLFAIGSMVGIGSATRYGISHAKEEKTDHYFFQSVAWSVLFSLPFVLGGLFCPEAILRLLGADAGLTELGRPYLRIILIAAPFFMSNYSFTAFARNDNAPSIAMIASLAGSSFNILFDYIFMFPLKMGFPGAALATALSPVVTICVCSTHYFGKNCQVRFRSCRLSFRHLLSCCSLGFSAFVGEMSSAVITVVFNTLILGITGNIGVAAYGVIANLSAVAMAIFNGLAQGTQPLISENYGRGNTAQVKQLLRLAVIVCLGIEALLLAGSWGMTDSLIAIFNSEQNASLLAYAHTGLRLYFLGFLFAGLNILLIACFSAMDRARPAIAGSLLRGAAAIVPASIVLTHLFGINGTWLSFLASEVITFAVILILSLKTPLR</sequence>
<keyword evidence="5 6" id="KW-0472">Membrane</keyword>
<evidence type="ECO:0000256" key="2">
    <source>
        <dbReference type="ARBA" id="ARBA00022475"/>
    </source>
</evidence>
<dbReference type="InterPro" id="IPR002528">
    <property type="entry name" value="MATE_fam"/>
</dbReference>
<feature type="transmembrane region" description="Helical" evidence="6">
    <location>
        <begin position="44"/>
        <end position="64"/>
    </location>
</feature>
<dbReference type="Pfam" id="PF01554">
    <property type="entry name" value="MatE"/>
    <property type="match status" value="2"/>
</dbReference>
<dbReference type="EMBL" id="JAJEQR010000008">
    <property type="protein sequence ID" value="MCC2230188.1"/>
    <property type="molecule type" value="Genomic_DNA"/>
</dbReference>
<gene>
    <name evidence="7" type="ORF">LKD81_04120</name>
</gene>
<accession>A0AAE3E8Q4</accession>
<keyword evidence="3 6" id="KW-0812">Transmembrane</keyword>
<dbReference type="Proteomes" id="UP001198182">
    <property type="component" value="Unassembled WGS sequence"/>
</dbReference>
<dbReference type="GO" id="GO:0005886">
    <property type="term" value="C:plasma membrane"/>
    <property type="evidence" value="ECO:0007669"/>
    <property type="project" value="UniProtKB-SubCell"/>
</dbReference>
<reference evidence="7" key="1">
    <citation type="submission" date="2021-10" db="EMBL/GenBank/DDBJ databases">
        <title>Anaerobic single-cell dispensing facilitates the cultivation of human gut bacteria.</title>
        <authorList>
            <person name="Afrizal A."/>
        </authorList>
    </citation>
    <scope>NUCLEOTIDE SEQUENCE</scope>
    <source>
        <strain evidence="7">CLA-AA-H215</strain>
    </source>
</reference>
<evidence type="ECO:0000313" key="7">
    <source>
        <dbReference type="EMBL" id="MCC2230188.1"/>
    </source>
</evidence>
<dbReference type="PANTHER" id="PTHR43823">
    <property type="entry name" value="SPORULATION PROTEIN YKVU"/>
    <property type="match status" value="1"/>
</dbReference>
<comment type="subcellular location">
    <subcellularLocation>
        <location evidence="1">Cell membrane</location>
        <topology evidence="1">Multi-pass membrane protein</topology>
    </subcellularLocation>
</comment>
<protein>
    <submittedName>
        <fullName evidence="7">Polysaccharide biosynthesis C-terminal domain-containing protein</fullName>
    </submittedName>
</protein>
<keyword evidence="8" id="KW-1185">Reference proteome</keyword>
<feature type="transmembrane region" description="Helical" evidence="6">
    <location>
        <begin position="223"/>
        <end position="251"/>
    </location>
</feature>
<feature type="transmembrane region" description="Helical" evidence="6">
    <location>
        <begin position="122"/>
        <end position="140"/>
    </location>
</feature>
<feature type="transmembrane region" description="Helical" evidence="6">
    <location>
        <begin position="257"/>
        <end position="278"/>
    </location>
</feature>
<comment type="caution">
    <text evidence="7">The sequence shown here is derived from an EMBL/GenBank/DDBJ whole genome shotgun (WGS) entry which is preliminary data.</text>
</comment>
<feature type="transmembrane region" description="Helical" evidence="6">
    <location>
        <begin position="348"/>
        <end position="368"/>
    </location>
</feature>
<dbReference type="GO" id="GO:0042910">
    <property type="term" value="F:xenobiotic transmembrane transporter activity"/>
    <property type="evidence" value="ECO:0007669"/>
    <property type="project" value="InterPro"/>
</dbReference>
<dbReference type="GO" id="GO:0015297">
    <property type="term" value="F:antiporter activity"/>
    <property type="evidence" value="ECO:0007669"/>
    <property type="project" value="InterPro"/>
</dbReference>
<feature type="transmembrane region" description="Helical" evidence="6">
    <location>
        <begin position="380"/>
        <end position="398"/>
    </location>
</feature>
<feature type="transmembrane region" description="Helical" evidence="6">
    <location>
        <begin position="179"/>
        <end position="202"/>
    </location>
</feature>
<feature type="transmembrane region" description="Helical" evidence="6">
    <location>
        <begin position="404"/>
        <end position="423"/>
    </location>
</feature>
<feature type="transmembrane region" description="Helical" evidence="6">
    <location>
        <begin position="152"/>
        <end position="173"/>
    </location>
</feature>
<evidence type="ECO:0000256" key="1">
    <source>
        <dbReference type="ARBA" id="ARBA00004651"/>
    </source>
</evidence>
<evidence type="ECO:0000256" key="6">
    <source>
        <dbReference type="SAM" id="Phobius"/>
    </source>
</evidence>
<evidence type="ECO:0000256" key="3">
    <source>
        <dbReference type="ARBA" id="ARBA00022692"/>
    </source>
</evidence>
<name>A0AAE3E8Q4_9FIRM</name>
<keyword evidence="4 6" id="KW-1133">Transmembrane helix</keyword>
<dbReference type="PANTHER" id="PTHR43823:SF3">
    <property type="entry name" value="MULTIDRUG EXPORT PROTEIN MEPA"/>
    <property type="match status" value="1"/>
</dbReference>
<evidence type="ECO:0000313" key="8">
    <source>
        <dbReference type="Proteomes" id="UP001198182"/>
    </source>
</evidence>
<dbReference type="RefSeq" id="WP_308452898.1">
    <property type="nucleotide sequence ID" value="NZ_JAJEQR010000008.1"/>
</dbReference>
<dbReference type="InterPro" id="IPR051327">
    <property type="entry name" value="MATE_MepA_subfamily"/>
</dbReference>
<feature type="transmembrane region" description="Helical" evidence="6">
    <location>
        <begin position="85"/>
        <end position="110"/>
    </location>
</feature>
<evidence type="ECO:0000256" key="4">
    <source>
        <dbReference type="ARBA" id="ARBA00022989"/>
    </source>
</evidence>
<organism evidence="7 8">
    <name type="scientific">Hominifimenecus microfluidus</name>
    <dbReference type="NCBI Taxonomy" id="2885348"/>
    <lineage>
        <taxon>Bacteria</taxon>
        <taxon>Bacillati</taxon>
        <taxon>Bacillota</taxon>
        <taxon>Clostridia</taxon>
        <taxon>Lachnospirales</taxon>
        <taxon>Lachnospiraceae</taxon>
        <taxon>Hominifimenecus</taxon>
    </lineage>
</organism>
<feature type="transmembrane region" description="Helical" evidence="6">
    <location>
        <begin position="12"/>
        <end position="32"/>
    </location>
</feature>
<dbReference type="AlphaFoldDB" id="A0AAE3E8Q4"/>
<feature type="transmembrane region" description="Helical" evidence="6">
    <location>
        <begin position="299"/>
        <end position="322"/>
    </location>
</feature>
<keyword evidence="2" id="KW-1003">Cell membrane</keyword>